<proteinExistence type="predicted"/>
<accession>A0A380GZK8</accession>
<keyword evidence="2" id="KW-1185">Reference proteome</keyword>
<organism evidence="1 2">
    <name type="scientific">Staphylococcus saccharolyticus</name>
    <dbReference type="NCBI Taxonomy" id="33028"/>
    <lineage>
        <taxon>Bacteria</taxon>
        <taxon>Bacillati</taxon>
        <taxon>Bacillota</taxon>
        <taxon>Bacilli</taxon>
        <taxon>Bacillales</taxon>
        <taxon>Staphylococcaceae</taxon>
        <taxon>Staphylococcus</taxon>
    </lineage>
</organism>
<gene>
    <name evidence="1" type="ORF">NCTC11807_00282</name>
</gene>
<name>A0A380GZK8_9STAP</name>
<protein>
    <submittedName>
        <fullName evidence="1">Lactococcal phosphatase-like protein</fullName>
    </submittedName>
</protein>
<dbReference type="EMBL" id="UHDZ01000001">
    <property type="protein sequence ID" value="SUM67715.1"/>
    <property type="molecule type" value="Genomic_DNA"/>
</dbReference>
<evidence type="ECO:0000313" key="1">
    <source>
        <dbReference type="EMBL" id="SUM67715.1"/>
    </source>
</evidence>
<dbReference type="Proteomes" id="UP000255425">
    <property type="component" value="Unassembled WGS sequence"/>
</dbReference>
<sequence>MYANKPVVKDIQIEGAQLLIDYLSQISQVVDFKVVK</sequence>
<dbReference type="AlphaFoldDB" id="A0A380GZK8"/>
<reference evidence="1 2" key="1">
    <citation type="submission" date="2018-06" db="EMBL/GenBank/DDBJ databases">
        <authorList>
            <consortium name="Pathogen Informatics"/>
            <person name="Doyle S."/>
        </authorList>
    </citation>
    <scope>NUCLEOTIDE SEQUENCE [LARGE SCALE GENOMIC DNA]</scope>
    <source>
        <strain evidence="1 2">NCTC11807</strain>
    </source>
</reference>
<evidence type="ECO:0000313" key="2">
    <source>
        <dbReference type="Proteomes" id="UP000255425"/>
    </source>
</evidence>